<evidence type="ECO:0000313" key="5">
    <source>
        <dbReference type="Proteomes" id="UP000305674"/>
    </source>
</evidence>
<accession>A0A4U1BCQ1</accession>
<evidence type="ECO:0000259" key="3">
    <source>
        <dbReference type="SMART" id="SM00829"/>
    </source>
</evidence>
<dbReference type="NCBIfam" id="TIGR02824">
    <property type="entry name" value="quinone_pig3"/>
    <property type="match status" value="1"/>
</dbReference>
<feature type="domain" description="Enoyl reductase (ER)" evidence="3">
    <location>
        <begin position="44"/>
        <end position="345"/>
    </location>
</feature>
<dbReference type="OrthoDB" id="9780520at2"/>
<dbReference type="SUPFAM" id="SSF51735">
    <property type="entry name" value="NAD(P)-binding Rossmann-fold domains"/>
    <property type="match status" value="1"/>
</dbReference>
<evidence type="ECO:0000256" key="1">
    <source>
        <dbReference type="ARBA" id="ARBA00022857"/>
    </source>
</evidence>
<dbReference type="SUPFAM" id="SSF50129">
    <property type="entry name" value="GroES-like"/>
    <property type="match status" value="1"/>
</dbReference>
<dbReference type="InterPro" id="IPR011032">
    <property type="entry name" value="GroES-like_sf"/>
</dbReference>
<dbReference type="Pfam" id="PF08240">
    <property type="entry name" value="ADH_N"/>
    <property type="match status" value="1"/>
</dbReference>
<dbReference type="Gene3D" id="3.40.50.720">
    <property type="entry name" value="NAD(P)-binding Rossmann-like Domain"/>
    <property type="match status" value="1"/>
</dbReference>
<dbReference type="PANTHER" id="PTHR48106:SF18">
    <property type="entry name" value="QUINONE OXIDOREDUCTASE PIG3"/>
    <property type="match status" value="1"/>
</dbReference>
<dbReference type="InterPro" id="IPR014189">
    <property type="entry name" value="Quinone_OxRdtase_PIG3"/>
</dbReference>
<keyword evidence="2" id="KW-0560">Oxidoreductase</keyword>
<dbReference type="InterPro" id="IPR036291">
    <property type="entry name" value="NAD(P)-bd_dom_sf"/>
</dbReference>
<dbReference type="PANTHER" id="PTHR48106">
    <property type="entry name" value="QUINONE OXIDOREDUCTASE PIG3-RELATED"/>
    <property type="match status" value="1"/>
</dbReference>
<comment type="caution">
    <text evidence="4">The sequence shown here is derived from an EMBL/GenBank/DDBJ whole genome shotgun (WGS) entry which is preliminary data.</text>
</comment>
<sequence>MEPCGVVFSEFHTNGDRSHKHDSHFESSGEKGIIVQVLKADAQGRLVVCTVKQGGQAPDRVEVRVKAAGVNRADLLQLAGHYPPPPGASEIPGLEVAGVVARDQGPWHRGQRVMALLDGGGYADRVWVPQGQLMPLPDNLDYIQGAAIPEAFLTAYQALMTIGDLAAGERLLIHAGASGVGSAALQLGRLLGAEVTITCGSNDKAAFCRGLGADRAINYRAGDWWQGLEEQDLILDMVGGSYLDPNLRSLALDGRIVTLAMQGGRHGQLDFARLLAKRATLTGSTLRNRTSAYKARLVQRFWRRFSDSFVSGELKPVVDSSYPWQQVAQAHRRMAANENRGKLILSLES</sequence>
<keyword evidence="5" id="KW-1185">Reference proteome</keyword>
<dbReference type="EMBL" id="SWCI01000007">
    <property type="protein sequence ID" value="TKB48477.1"/>
    <property type="molecule type" value="Genomic_DNA"/>
</dbReference>
<proteinExistence type="predicted"/>
<dbReference type="Proteomes" id="UP000305674">
    <property type="component" value="Unassembled WGS sequence"/>
</dbReference>
<reference evidence="4 5" key="1">
    <citation type="submission" date="2019-04" db="EMBL/GenBank/DDBJ databases">
        <authorList>
            <person name="Hwang J.C."/>
        </authorList>
    </citation>
    <scope>NUCLEOTIDE SEQUENCE [LARGE SCALE GENOMIC DNA]</scope>
    <source>
        <strain evidence="4 5">IMCC35001</strain>
    </source>
</reference>
<dbReference type="AlphaFoldDB" id="A0A4U1BCQ1"/>
<evidence type="ECO:0000313" key="4">
    <source>
        <dbReference type="EMBL" id="TKB48477.1"/>
    </source>
</evidence>
<name>A0A4U1BCQ1_9GAMM</name>
<dbReference type="InterPro" id="IPR013154">
    <property type="entry name" value="ADH-like_N"/>
</dbReference>
<dbReference type="SMART" id="SM00829">
    <property type="entry name" value="PKS_ER"/>
    <property type="match status" value="1"/>
</dbReference>
<dbReference type="Pfam" id="PF13602">
    <property type="entry name" value="ADH_zinc_N_2"/>
    <property type="match status" value="1"/>
</dbReference>
<gene>
    <name evidence="4" type="ORF">FCL40_12260</name>
</gene>
<dbReference type="InterPro" id="IPR020843">
    <property type="entry name" value="ER"/>
</dbReference>
<dbReference type="GO" id="GO:0016651">
    <property type="term" value="F:oxidoreductase activity, acting on NAD(P)H"/>
    <property type="evidence" value="ECO:0007669"/>
    <property type="project" value="TreeGrafter"/>
</dbReference>
<organism evidence="4 5">
    <name type="scientific">Ferrimonas sediminicola</name>
    <dbReference type="NCBI Taxonomy" id="2569538"/>
    <lineage>
        <taxon>Bacteria</taxon>
        <taxon>Pseudomonadati</taxon>
        <taxon>Pseudomonadota</taxon>
        <taxon>Gammaproteobacteria</taxon>
        <taxon>Alteromonadales</taxon>
        <taxon>Ferrimonadaceae</taxon>
        <taxon>Ferrimonas</taxon>
    </lineage>
</organism>
<evidence type="ECO:0000256" key="2">
    <source>
        <dbReference type="ARBA" id="ARBA00023002"/>
    </source>
</evidence>
<keyword evidence="1" id="KW-0521">NADP</keyword>
<dbReference type="Gene3D" id="3.90.180.10">
    <property type="entry name" value="Medium-chain alcohol dehydrogenases, catalytic domain"/>
    <property type="match status" value="1"/>
</dbReference>
<dbReference type="CDD" id="cd05276">
    <property type="entry name" value="p53_inducible_oxidoreductase"/>
    <property type="match status" value="1"/>
</dbReference>
<protein>
    <submittedName>
        <fullName evidence="4">NAD(P)H-quinone oxidoreductase</fullName>
    </submittedName>
</protein>
<dbReference type="GO" id="GO:0070402">
    <property type="term" value="F:NADPH binding"/>
    <property type="evidence" value="ECO:0007669"/>
    <property type="project" value="TreeGrafter"/>
</dbReference>